<dbReference type="EMBL" id="HBEZ01046985">
    <property type="protein sequence ID" value="CAD8649053.1"/>
    <property type="molecule type" value="Transcribed_RNA"/>
</dbReference>
<feature type="region of interest" description="Disordered" evidence="1">
    <location>
        <begin position="66"/>
        <end position="93"/>
    </location>
</feature>
<gene>
    <name evidence="2" type="ORF">CCUR1050_LOCUS25884</name>
</gene>
<organism evidence="2">
    <name type="scientific">Cryptomonas curvata</name>
    <dbReference type="NCBI Taxonomy" id="233186"/>
    <lineage>
        <taxon>Eukaryota</taxon>
        <taxon>Cryptophyceae</taxon>
        <taxon>Cryptomonadales</taxon>
        <taxon>Cryptomonadaceae</taxon>
        <taxon>Cryptomonas</taxon>
    </lineage>
</organism>
<reference evidence="2" key="1">
    <citation type="submission" date="2021-01" db="EMBL/GenBank/DDBJ databases">
        <authorList>
            <person name="Corre E."/>
            <person name="Pelletier E."/>
            <person name="Niang G."/>
            <person name="Scheremetjew M."/>
            <person name="Finn R."/>
            <person name="Kale V."/>
            <person name="Holt S."/>
            <person name="Cochrane G."/>
            <person name="Meng A."/>
            <person name="Brown T."/>
            <person name="Cohen L."/>
        </authorList>
    </citation>
    <scope>NUCLEOTIDE SEQUENCE</scope>
    <source>
        <strain evidence="2">CCAP979/52</strain>
    </source>
</reference>
<name>A0A7S0QRR5_9CRYP</name>
<proteinExistence type="predicted"/>
<evidence type="ECO:0000313" key="2">
    <source>
        <dbReference type="EMBL" id="CAD8649053.1"/>
    </source>
</evidence>
<dbReference type="AlphaFoldDB" id="A0A7S0QRR5"/>
<sequence length="118" mass="13262">MSMCNNFGQQHINGENSRINGEKCCIFGEKCCMLGRSDFEAFRMDLRLRSPITIIFRDYSSRTFTEQSRKITSAPSGNGEKSGINGENSRENGENFRLDTWSRAGWMATVLGGPKPLI</sequence>
<feature type="compositionally biased region" description="Polar residues" evidence="1">
    <location>
        <begin position="66"/>
        <end position="76"/>
    </location>
</feature>
<protein>
    <submittedName>
        <fullName evidence="2">Uncharacterized protein</fullName>
    </submittedName>
</protein>
<accession>A0A7S0QRR5</accession>
<evidence type="ECO:0000256" key="1">
    <source>
        <dbReference type="SAM" id="MobiDB-lite"/>
    </source>
</evidence>